<name>A0ABV3CGX1_9ACTN</name>
<evidence type="ECO:0000256" key="1">
    <source>
        <dbReference type="SAM" id="MobiDB-lite"/>
    </source>
</evidence>
<dbReference type="RefSeq" id="WP_360020456.1">
    <property type="nucleotide sequence ID" value="NZ_JBEZAE010000023.1"/>
</dbReference>
<sequence>MPLSDDELRIIEENRRRAEQEYADFQAKQEADRQARYAEEEARRRAEERPHSGPTW</sequence>
<reference evidence="2 3" key="1">
    <citation type="submission" date="2024-06" db="EMBL/GenBank/DDBJ databases">
        <title>The Natural Products Discovery Center: Release of the First 8490 Sequenced Strains for Exploring Actinobacteria Biosynthetic Diversity.</title>
        <authorList>
            <person name="Kalkreuter E."/>
            <person name="Kautsar S.A."/>
            <person name="Yang D."/>
            <person name="Bader C.D."/>
            <person name="Teijaro C.N."/>
            <person name="Fluegel L."/>
            <person name="Davis C.M."/>
            <person name="Simpson J.R."/>
            <person name="Lauterbach L."/>
            <person name="Steele A.D."/>
            <person name="Gui C."/>
            <person name="Meng S."/>
            <person name="Li G."/>
            <person name="Viehrig K."/>
            <person name="Ye F."/>
            <person name="Su P."/>
            <person name="Kiefer A.F."/>
            <person name="Nichols A."/>
            <person name="Cepeda A.J."/>
            <person name="Yan W."/>
            <person name="Fan B."/>
            <person name="Jiang Y."/>
            <person name="Adhikari A."/>
            <person name="Zheng C.-J."/>
            <person name="Schuster L."/>
            <person name="Cowan T.M."/>
            <person name="Smanski M.J."/>
            <person name="Chevrette M.G."/>
            <person name="De Carvalho L.P.S."/>
            <person name="Shen B."/>
        </authorList>
    </citation>
    <scope>NUCLEOTIDE SEQUENCE [LARGE SCALE GENOMIC DNA]</scope>
    <source>
        <strain evidence="2 3">NPDC045974</strain>
    </source>
</reference>
<protein>
    <submittedName>
        <fullName evidence="2">Uncharacterized protein</fullName>
    </submittedName>
</protein>
<feature type="compositionally biased region" description="Basic and acidic residues" evidence="1">
    <location>
        <begin position="27"/>
        <end position="56"/>
    </location>
</feature>
<feature type="region of interest" description="Disordered" evidence="1">
    <location>
        <begin position="21"/>
        <end position="56"/>
    </location>
</feature>
<keyword evidence="3" id="KW-1185">Reference proteome</keyword>
<organism evidence="2 3">
    <name type="scientific">Streptomyces narbonensis</name>
    <dbReference type="NCBI Taxonomy" id="67333"/>
    <lineage>
        <taxon>Bacteria</taxon>
        <taxon>Bacillati</taxon>
        <taxon>Actinomycetota</taxon>
        <taxon>Actinomycetes</taxon>
        <taxon>Kitasatosporales</taxon>
        <taxon>Streptomycetaceae</taxon>
        <taxon>Streptomyces</taxon>
    </lineage>
</organism>
<evidence type="ECO:0000313" key="2">
    <source>
        <dbReference type="EMBL" id="MEU7074037.1"/>
    </source>
</evidence>
<proteinExistence type="predicted"/>
<accession>A0ABV3CGX1</accession>
<evidence type="ECO:0000313" key="3">
    <source>
        <dbReference type="Proteomes" id="UP001551329"/>
    </source>
</evidence>
<dbReference type="EMBL" id="JBEZAE010000023">
    <property type="protein sequence ID" value="MEU7074037.1"/>
    <property type="molecule type" value="Genomic_DNA"/>
</dbReference>
<gene>
    <name evidence="2" type="ORF">AB0A88_28450</name>
</gene>
<dbReference type="Proteomes" id="UP001551329">
    <property type="component" value="Unassembled WGS sequence"/>
</dbReference>
<comment type="caution">
    <text evidence="2">The sequence shown here is derived from an EMBL/GenBank/DDBJ whole genome shotgun (WGS) entry which is preliminary data.</text>
</comment>